<evidence type="ECO:0000259" key="1">
    <source>
        <dbReference type="Pfam" id="PF13460"/>
    </source>
</evidence>
<keyword evidence="3" id="KW-1185">Reference proteome</keyword>
<evidence type="ECO:0000313" key="2">
    <source>
        <dbReference type="EMBL" id="AUJ78805.1"/>
    </source>
</evidence>
<organism evidence="2 3">
    <name type="scientific">Bacillus siamensis</name>
    <dbReference type="NCBI Taxonomy" id="659243"/>
    <lineage>
        <taxon>Bacteria</taxon>
        <taxon>Bacillati</taxon>
        <taxon>Bacillota</taxon>
        <taxon>Bacilli</taxon>
        <taxon>Bacillales</taxon>
        <taxon>Bacillaceae</taxon>
        <taxon>Bacillus</taxon>
        <taxon>Bacillus amyloliquefaciens group</taxon>
    </lineage>
</organism>
<protein>
    <submittedName>
        <fullName evidence="2">NAD(P)-dependent oxidoreductase</fullName>
    </submittedName>
</protein>
<reference evidence="2 3" key="1">
    <citation type="submission" date="2017-11" db="EMBL/GenBank/DDBJ databases">
        <title>Genome sequence and genome mining of multiple bioactive secondary metabolites from a deep sea-derived Bacillus siamensis SCSIO 05746.</title>
        <authorList>
            <person name="Pan H.-Q."/>
            <person name="Ju J.-H."/>
        </authorList>
    </citation>
    <scope>NUCLEOTIDE SEQUENCE [LARGE SCALE GENOMIC DNA]</scope>
    <source>
        <strain evidence="2 3">SCSIO 05746</strain>
    </source>
</reference>
<dbReference type="SUPFAM" id="SSF51735">
    <property type="entry name" value="NAD(P)-binding Rossmann-fold domains"/>
    <property type="match status" value="1"/>
</dbReference>
<feature type="domain" description="NAD(P)-binding" evidence="1">
    <location>
        <begin position="7"/>
        <end position="197"/>
    </location>
</feature>
<dbReference type="RefSeq" id="WP_060963508.1">
    <property type="nucleotide sequence ID" value="NZ_CP025001.1"/>
</dbReference>
<gene>
    <name evidence="2" type="ORF">CWD84_19340</name>
</gene>
<dbReference type="GO" id="GO:0016646">
    <property type="term" value="F:oxidoreductase activity, acting on the CH-NH group of donors, NAD or NADP as acceptor"/>
    <property type="evidence" value="ECO:0007669"/>
    <property type="project" value="TreeGrafter"/>
</dbReference>
<accession>A0AAI8MZZ0</accession>
<evidence type="ECO:0000313" key="3">
    <source>
        <dbReference type="Proteomes" id="UP000234366"/>
    </source>
</evidence>
<dbReference type="Gene3D" id="3.40.50.720">
    <property type="entry name" value="NAD(P)-binding Rossmann-like Domain"/>
    <property type="match status" value="1"/>
</dbReference>
<dbReference type="AlphaFoldDB" id="A0AAI8MZZ0"/>
<dbReference type="InterPro" id="IPR051606">
    <property type="entry name" value="Polyketide_Oxido-like"/>
</dbReference>
<dbReference type="InterPro" id="IPR036291">
    <property type="entry name" value="NAD(P)-bd_dom_sf"/>
</dbReference>
<dbReference type="EMBL" id="CP025001">
    <property type="protein sequence ID" value="AUJ78805.1"/>
    <property type="molecule type" value="Genomic_DNA"/>
</dbReference>
<proteinExistence type="predicted"/>
<dbReference type="Pfam" id="PF13460">
    <property type="entry name" value="NAD_binding_10"/>
    <property type="match status" value="1"/>
</dbReference>
<dbReference type="CDD" id="cd05244">
    <property type="entry name" value="BVR-B_like_SDR_a"/>
    <property type="match status" value="1"/>
</dbReference>
<dbReference type="KEGG" id="bsia:CWD84_19340"/>
<dbReference type="PANTHER" id="PTHR43355">
    <property type="entry name" value="FLAVIN REDUCTASE (NADPH)"/>
    <property type="match status" value="1"/>
</dbReference>
<sequence>MKIGIIGATGKAGSLILKEAVSRGHEVTAIVRDAAKLKEEKIAIIEKNIIDLTSDDLKKLDVAVNAFGAPLGEEQAHVDAGRALIRALKGMDTRAVIVGGAGSLYVDENKTVSVMDTPDFPEIFIPTAKGQGRNLQELKETSDINWTFISPSAVFDPDGKRTGFYQSGKDHLLVNSKGESYISYADYAIAVLDEIENPKHINERFTVVGEAE</sequence>
<dbReference type="PANTHER" id="PTHR43355:SF2">
    <property type="entry name" value="FLAVIN REDUCTASE (NADPH)"/>
    <property type="match status" value="1"/>
</dbReference>
<dbReference type="InterPro" id="IPR016040">
    <property type="entry name" value="NAD(P)-bd_dom"/>
</dbReference>
<dbReference type="Proteomes" id="UP000234366">
    <property type="component" value="Chromosome"/>
</dbReference>
<name>A0AAI8MZZ0_9BACI</name>